<dbReference type="InterPro" id="IPR051043">
    <property type="entry name" value="Sulfatase_Mod_Factor_Kinase"/>
</dbReference>
<sequence>MKIHQDLLEELIATRNATETICKPLQIEDYVVQPVEFVSPPKWHLGHTTWFFEEFVLKENAPDYELFHKDFAFVFNSYYESVGEKVVRTNRGNLSRPGVEKIYAYRAYVTQALIDFLEKNEITKELEDVIEIGVHHEKQHQELLITDIKYILGNNPLLPAYSNNFEENEIDKHNQEWLNIPKGLYTIGHSNTHEFCYDNERGVHQVYIHDFFISNKLVTNEEYVEFIEAGGYENVLLWHAEAWDWLQQENIKAPAYWHRIKDKWYQYTLGGLIPLTEKAPLTHISYYEAFAFAQWKEMRLPTEFEWEAAQHKFHWGKRWEWTESAYSPYPNYKKPDGALGEYNGKFMVNQKVLRGGSIATAKNHTRITYRNFFHPHLRWQFNGLRLAK</sequence>
<evidence type="ECO:0000259" key="4">
    <source>
        <dbReference type="Pfam" id="PF03781"/>
    </source>
</evidence>
<dbReference type="PANTHER" id="PTHR23150:SF36">
    <property type="entry name" value="HERCYNINE OXYGENASE"/>
    <property type="match status" value="1"/>
</dbReference>
<dbReference type="RefSeq" id="WP_111540472.1">
    <property type="nucleotide sequence ID" value="NZ_QKYV01000003.1"/>
</dbReference>
<organism evidence="6 7">
    <name type="scientific">Mesonia algae</name>
    <dbReference type="NCBI Taxonomy" id="213248"/>
    <lineage>
        <taxon>Bacteria</taxon>
        <taxon>Pseudomonadati</taxon>
        <taxon>Bacteroidota</taxon>
        <taxon>Flavobacteriia</taxon>
        <taxon>Flavobacteriales</taxon>
        <taxon>Flavobacteriaceae</taxon>
        <taxon>Mesonia</taxon>
    </lineage>
</organism>
<protein>
    <submittedName>
        <fullName evidence="6">Ergothioneine biosynthesis protein EgtB</fullName>
    </submittedName>
</protein>
<evidence type="ECO:0000313" key="6">
    <source>
        <dbReference type="EMBL" id="PZW41464.1"/>
    </source>
</evidence>
<evidence type="ECO:0000256" key="2">
    <source>
        <dbReference type="ARBA" id="ARBA00023004"/>
    </source>
</evidence>
<dbReference type="InterPro" id="IPR005532">
    <property type="entry name" value="SUMF_dom"/>
</dbReference>
<dbReference type="GO" id="GO:0052699">
    <property type="term" value="P:ergothioneine biosynthetic process"/>
    <property type="evidence" value="ECO:0007669"/>
    <property type="project" value="InterPro"/>
</dbReference>
<reference evidence="6 7" key="1">
    <citation type="submission" date="2018-06" db="EMBL/GenBank/DDBJ databases">
        <title>Genomic Encyclopedia of Archaeal and Bacterial Type Strains, Phase II (KMG-II): from individual species to whole genera.</title>
        <authorList>
            <person name="Goeker M."/>
        </authorList>
    </citation>
    <scope>NUCLEOTIDE SEQUENCE [LARGE SCALE GENOMIC DNA]</scope>
    <source>
        <strain evidence="6 7">DSM 15361</strain>
    </source>
</reference>
<dbReference type="Pfam" id="PF03781">
    <property type="entry name" value="FGE-sulfatase"/>
    <property type="match status" value="2"/>
</dbReference>
<dbReference type="Pfam" id="PF12867">
    <property type="entry name" value="DinB_2"/>
    <property type="match status" value="1"/>
</dbReference>
<proteinExistence type="predicted"/>
<dbReference type="InterPro" id="IPR017806">
    <property type="entry name" value="EgtB"/>
</dbReference>
<evidence type="ECO:0000256" key="1">
    <source>
        <dbReference type="ARBA" id="ARBA00023002"/>
    </source>
</evidence>
<dbReference type="InterPro" id="IPR024775">
    <property type="entry name" value="DinB-like"/>
</dbReference>
<evidence type="ECO:0000256" key="3">
    <source>
        <dbReference type="ARBA" id="ARBA00037882"/>
    </source>
</evidence>
<dbReference type="Gene3D" id="3.90.1580.10">
    <property type="entry name" value="paralog of FGE (formylglycine-generating enzyme)"/>
    <property type="match status" value="2"/>
</dbReference>
<dbReference type="InterPro" id="IPR016187">
    <property type="entry name" value="CTDL_fold"/>
</dbReference>
<dbReference type="PANTHER" id="PTHR23150">
    <property type="entry name" value="SULFATASE MODIFYING FACTOR 1, 2"/>
    <property type="match status" value="1"/>
</dbReference>
<keyword evidence="7" id="KW-1185">Reference proteome</keyword>
<dbReference type="SUPFAM" id="SSF56436">
    <property type="entry name" value="C-type lectin-like"/>
    <property type="match status" value="1"/>
</dbReference>
<dbReference type="Proteomes" id="UP000249542">
    <property type="component" value="Unassembled WGS sequence"/>
</dbReference>
<keyword evidence="2" id="KW-0408">Iron</keyword>
<keyword evidence="1" id="KW-0560">Oxidoreductase</keyword>
<feature type="domain" description="DinB-like" evidence="5">
    <location>
        <begin position="11"/>
        <end position="143"/>
    </location>
</feature>
<dbReference type="NCBIfam" id="TIGR03440">
    <property type="entry name" value="egtB_TIGR03440"/>
    <property type="match status" value="1"/>
</dbReference>
<gene>
    <name evidence="6" type="ORF">LX95_01140</name>
</gene>
<comment type="pathway">
    <text evidence="3">Amino-acid biosynthesis; ergothioneine biosynthesis.</text>
</comment>
<comment type="caution">
    <text evidence="6">The sequence shown here is derived from an EMBL/GenBank/DDBJ whole genome shotgun (WGS) entry which is preliminary data.</text>
</comment>
<dbReference type="AlphaFoldDB" id="A0A2W7I464"/>
<feature type="domain" description="Sulfatase-modifying factor enzyme-like" evidence="4">
    <location>
        <begin position="316"/>
        <end position="388"/>
    </location>
</feature>
<feature type="domain" description="Sulfatase-modifying factor enzyme-like" evidence="4">
    <location>
        <begin position="174"/>
        <end position="309"/>
    </location>
</feature>
<dbReference type="InterPro" id="IPR042095">
    <property type="entry name" value="SUMF_sf"/>
</dbReference>
<evidence type="ECO:0000313" key="7">
    <source>
        <dbReference type="Proteomes" id="UP000249542"/>
    </source>
</evidence>
<dbReference type="EMBL" id="QKYV01000003">
    <property type="protein sequence ID" value="PZW41464.1"/>
    <property type="molecule type" value="Genomic_DNA"/>
</dbReference>
<evidence type="ECO:0000259" key="5">
    <source>
        <dbReference type="Pfam" id="PF12867"/>
    </source>
</evidence>
<accession>A0A2W7I464</accession>
<name>A0A2W7I464_9FLAO</name>